<proteinExistence type="predicted"/>
<evidence type="ECO:0000313" key="2">
    <source>
        <dbReference type="EMBL" id="MDR6549617.1"/>
    </source>
</evidence>
<keyword evidence="3" id="KW-1185">Reference proteome</keyword>
<keyword evidence="2" id="KW-0808">Transferase</keyword>
<protein>
    <submittedName>
        <fullName evidence="2">Glutamate-1-semialdehyde aminotransferase</fullName>
    </submittedName>
</protein>
<dbReference type="RefSeq" id="WP_310223753.1">
    <property type="nucleotide sequence ID" value="NZ_JAVDSB010000001.1"/>
</dbReference>
<comment type="caution">
    <text evidence="2">The sequence shown here is derived from an EMBL/GenBank/DDBJ whole genome shotgun (WGS) entry which is preliminary data.</text>
</comment>
<gene>
    <name evidence="2" type="ORF">J2736_000800</name>
</gene>
<accession>A0ABU1NRH3</accession>
<reference evidence="2 3" key="1">
    <citation type="submission" date="2023-07" db="EMBL/GenBank/DDBJ databases">
        <title>Sorghum-associated microbial communities from plants grown in Nebraska, USA.</title>
        <authorList>
            <person name="Schachtman D."/>
        </authorList>
    </citation>
    <scope>NUCLEOTIDE SEQUENCE [LARGE SCALE GENOMIC DNA]</scope>
    <source>
        <strain evidence="2 3">CC258</strain>
    </source>
</reference>
<organism evidence="2 3">
    <name type="scientific">Paenibacillus qinlingensis</name>
    <dbReference type="NCBI Taxonomy" id="1837343"/>
    <lineage>
        <taxon>Bacteria</taxon>
        <taxon>Bacillati</taxon>
        <taxon>Bacillota</taxon>
        <taxon>Bacilli</taxon>
        <taxon>Bacillales</taxon>
        <taxon>Paenibacillaceae</taxon>
        <taxon>Paenibacillus</taxon>
    </lineage>
</organism>
<evidence type="ECO:0000256" key="1">
    <source>
        <dbReference type="SAM" id="MobiDB-lite"/>
    </source>
</evidence>
<sequence length="203" mass="22293">MSSSTRNSLLCVILTTFLVVGCTNQSIGQVGSSAAVAPSMPASAQVSQEIPAAEDVQNVTEQQLVMLFQGLIVMDRQPLLALTAEQSRSILPIVRKSEEEGSIDESERKAVIQVLTKEQKAYLDEQSKQLKQRIAERVKAHREALTAAERERYVTAFEKRRKSEQQIEAGVSERVNSDAPSPDSRGLGISVEQQLIELLVSKS</sequence>
<dbReference type="PROSITE" id="PS51257">
    <property type="entry name" value="PROKAR_LIPOPROTEIN"/>
    <property type="match status" value="1"/>
</dbReference>
<dbReference type="GO" id="GO:0008483">
    <property type="term" value="F:transaminase activity"/>
    <property type="evidence" value="ECO:0007669"/>
    <property type="project" value="UniProtKB-KW"/>
</dbReference>
<feature type="region of interest" description="Disordered" evidence="1">
    <location>
        <begin position="161"/>
        <end position="188"/>
    </location>
</feature>
<dbReference type="Proteomes" id="UP001267290">
    <property type="component" value="Unassembled WGS sequence"/>
</dbReference>
<name>A0ABU1NRH3_9BACL</name>
<dbReference type="EMBL" id="JAVDSB010000001">
    <property type="protein sequence ID" value="MDR6549617.1"/>
    <property type="molecule type" value="Genomic_DNA"/>
</dbReference>
<keyword evidence="2" id="KW-0032">Aminotransferase</keyword>
<evidence type="ECO:0000313" key="3">
    <source>
        <dbReference type="Proteomes" id="UP001267290"/>
    </source>
</evidence>